<dbReference type="PROSITE" id="PS51367">
    <property type="entry name" value="THAUMATIN_2"/>
    <property type="match status" value="1"/>
</dbReference>
<evidence type="ECO:0000256" key="1">
    <source>
        <dbReference type="SAM" id="SignalP"/>
    </source>
</evidence>
<dbReference type="PANTHER" id="PTHR31048">
    <property type="entry name" value="OS03G0233200 PROTEIN"/>
    <property type="match status" value="1"/>
</dbReference>
<dbReference type="InterPro" id="IPR001938">
    <property type="entry name" value="Thaumatin"/>
</dbReference>
<gene>
    <name evidence="2" type="primary">pr-5L-1</name>
</gene>
<dbReference type="SMART" id="SM00205">
    <property type="entry name" value="THN"/>
    <property type="match status" value="1"/>
</dbReference>
<dbReference type="Pfam" id="PF00314">
    <property type="entry name" value="Thaumatin"/>
    <property type="match status" value="1"/>
</dbReference>
<feature type="chain" id="PRO_5004257390" evidence="1">
    <location>
        <begin position="20"/>
        <end position="177"/>
    </location>
</feature>
<dbReference type="Gene3D" id="2.60.110.10">
    <property type="entry name" value="Thaumatin"/>
    <property type="match status" value="1"/>
</dbReference>
<dbReference type="InterPro" id="IPR037176">
    <property type="entry name" value="Osmotin/thaumatin-like_sf"/>
</dbReference>
<dbReference type="AlphaFoldDB" id="Q5I210"/>
<accession>Q5I210</accession>
<sequence>MSFSNIFLIVSVLVAVSYGKTVTVINKHSTALVITVDGVDYTVASKGLVALEQTDEWSGSITAVPLDAEILDGPKTKVEFSLNTLGDSYSISLVDGFNLPVKVVPNGSTNCRAPVCAANILALCPIANQVINSTGTVVACQNSPTLFSAVCPLAVVDETSIGVPSCTTATSYLVLFL</sequence>
<organism evidence="2">
    <name type="scientific">Diaprepes abbreviatus</name>
    <name type="common">Citrus root weevil</name>
    <name type="synonym">Curculio abbreviatus</name>
    <dbReference type="NCBI Taxonomy" id="13040"/>
    <lineage>
        <taxon>Eukaryota</taxon>
        <taxon>Metazoa</taxon>
        <taxon>Ecdysozoa</taxon>
        <taxon>Arthropoda</taxon>
        <taxon>Hexapoda</taxon>
        <taxon>Insecta</taxon>
        <taxon>Pterygota</taxon>
        <taxon>Neoptera</taxon>
        <taxon>Endopterygota</taxon>
        <taxon>Coleoptera</taxon>
        <taxon>Polyphaga</taxon>
        <taxon>Cucujiformia</taxon>
        <taxon>Curculionidae</taxon>
        <taxon>Entiminae</taxon>
        <taxon>Eustylini</taxon>
        <taxon>Diaprepes</taxon>
    </lineage>
</organism>
<dbReference type="EMBL" id="AY863026">
    <property type="protein sequence ID" value="AAW56441.1"/>
    <property type="molecule type" value="mRNA"/>
</dbReference>
<evidence type="ECO:0000313" key="2">
    <source>
        <dbReference type="EMBL" id="AAW56441.1"/>
    </source>
</evidence>
<dbReference type="SUPFAM" id="SSF49870">
    <property type="entry name" value="Osmotin, thaumatin-like protein"/>
    <property type="match status" value="1"/>
</dbReference>
<name>Q5I210_DIAAB</name>
<keyword evidence="1" id="KW-0732">Signal</keyword>
<feature type="signal peptide" evidence="1">
    <location>
        <begin position="1"/>
        <end position="19"/>
    </location>
</feature>
<protein>
    <submittedName>
        <fullName evidence="2">PR-5-like protein</fullName>
    </submittedName>
</protein>
<proteinExistence type="evidence at transcript level"/>
<reference evidence="2" key="1">
    <citation type="submission" date="2004-12" db="EMBL/GenBank/DDBJ databases">
        <title>Phylogenetic and Structural Relationships of PR-5 Gene Family Reveals an Ancient Multigene Family Conserved in Plants and Select Animal Taxa.</title>
        <authorList>
            <person name="Shatters R.G. Jr"/>
            <person name="Boykin L.M."/>
            <person name="Lapointe S.L."/>
            <person name="Hunter W.B."/>
            <person name="Weathersbee A.A. III."/>
        </authorList>
    </citation>
    <scope>NUCLEOTIDE SEQUENCE</scope>
</reference>